<dbReference type="InterPro" id="IPR016166">
    <property type="entry name" value="FAD-bd_PCMH"/>
</dbReference>
<proteinExistence type="inferred from homology"/>
<dbReference type="OrthoDB" id="407275at2759"/>
<comment type="caution">
    <text evidence="7">The sequence shown here is derived from an EMBL/GenBank/DDBJ whole genome shotgun (WGS) entry which is preliminary data.</text>
</comment>
<protein>
    <recommendedName>
        <fullName evidence="6">FAD-binding PCMH-type domain-containing protein</fullName>
    </recommendedName>
</protein>
<dbReference type="Pfam" id="PF08031">
    <property type="entry name" value="BBE"/>
    <property type="match status" value="1"/>
</dbReference>
<dbReference type="Proteomes" id="UP000541558">
    <property type="component" value="Unassembled WGS sequence"/>
</dbReference>
<evidence type="ECO:0000256" key="5">
    <source>
        <dbReference type="ARBA" id="ARBA00023002"/>
    </source>
</evidence>
<reference evidence="7 8" key="1">
    <citation type="journal article" date="2020" name="ISME J.">
        <title>Uncovering the hidden diversity of litter-decomposition mechanisms in mushroom-forming fungi.</title>
        <authorList>
            <person name="Floudas D."/>
            <person name="Bentzer J."/>
            <person name="Ahren D."/>
            <person name="Johansson T."/>
            <person name="Persson P."/>
            <person name="Tunlid A."/>
        </authorList>
    </citation>
    <scope>NUCLEOTIDE SEQUENCE [LARGE SCALE GENOMIC DNA]</scope>
    <source>
        <strain evidence="7 8">CBS 175.51</strain>
    </source>
</reference>
<sequence>MFSLRQLSETSEELGSLKTWYVYLNPPQEEIDSSPLFTIRLILVLSTLMISITLGGQPFLSSRPALETKSEPVPFTGTSPYDVVPTTLGHLPGIAADVISDLTGKGFIVTYPGASNYTTASQPYNFRYAYKPAVITYPTTIDQVSQIVKVAKADGYNVVARSGGHSYVANSLGGKDGSIVIDMQNFKTITYDSSTKTAVIGVGNRLGNIITTLGGQGRALPHGTSYGGYGFTSRMWGLALDSVISADVVLANGTIAKASKTQNPDLFFAIRGAAGSFGIVTSTQVQTYAAPSSATIFNYNYNLNINAAATALANFQTYAMSNVPAQLGLEIVLSKGSTRGTVNFGVVGGWYGAANQLNATLQPFLGPLGNPSWEKVTPGSYLDSAKNLAGGSLDTSNPLGQHDTFYAKSLVTPQSSPMSQTALKAFATYISNNGYDASVPWFLQIELLGGSNSAINAVASADTAFAHRNSLFTMQLYAYSSDSNPPFPADGFIFIDGVADSIVKNSPANWDYGAYQPYIEDRLANSEFLYYKTNLPKLKTLKAQFDPTGVFNSPTGIKLKDRQNSFVHLH</sequence>
<dbReference type="PROSITE" id="PS51387">
    <property type="entry name" value="FAD_PCMH"/>
    <property type="match status" value="1"/>
</dbReference>
<dbReference type="InterPro" id="IPR016169">
    <property type="entry name" value="FAD-bd_PCMH_sub2"/>
</dbReference>
<dbReference type="InterPro" id="IPR012951">
    <property type="entry name" value="BBE"/>
</dbReference>
<dbReference type="GO" id="GO:0071949">
    <property type="term" value="F:FAD binding"/>
    <property type="evidence" value="ECO:0007669"/>
    <property type="project" value="InterPro"/>
</dbReference>
<evidence type="ECO:0000259" key="6">
    <source>
        <dbReference type="PROSITE" id="PS51387"/>
    </source>
</evidence>
<evidence type="ECO:0000256" key="3">
    <source>
        <dbReference type="ARBA" id="ARBA00022630"/>
    </source>
</evidence>
<evidence type="ECO:0000256" key="4">
    <source>
        <dbReference type="ARBA" id="ARBA00022827"/>
    </source>
</evidence>
<keyword evidence="3" id="KW-0285">Flavoprotein</keyword>
<keyword evidence="8" id="KW-1185">Reference proteome</keyword>
<dbReference type="Gene3D" id="3.30.465.10">
    <property type="match status" value="1"/>
</dbReference>
<dbReference type="PANTHER" id="PTHR42973">
    <property type="entry name" value="BINDING OXIDOREDUCTASE, PUTATIVE (AFU_ORTHOLOGUE AFUA_1G17690)-RELATED"/>
    <property type="match status" value="1"/>
</dbReference>
<evidence type="ECO:0000256" key="1">
    <source>
        <dbReference type="ARBA" id="ARBA00001974"/>
    </source>
</evidence>
<accession>A0A8H5C3C6</accession>
<gene>
    <name evidence="7" type="ORF">D9611_014578</name>
</gene>
<dbReference type="Gene3D" id="3.40.462.20">
    <property type="match status" value="1"/>
</dbReference>
<dbReference type="EMBL" id="JAACJK010000073">
    <property type="protein sequence ID" value="KAF5334264.1"/>
    <property type="molecule type" value="Genomic_DNA"/>
</dbReference>
<organism evidence="7 8">
    <name type="scientific">Ephemerocybe angulata</name>
    <dbReference type="NCBI Taxonomy" id="980116"/>
    <lineage>
        <taxon>Eukaryota</taxon>
        <taxon>Fungi</taxon>
        <taxon>Dikarya</taxon>
        <taxon>Basidiomycota</taxon>
        <taxon>Agaricomycotina</taxon>
        <taxon>Agaricomycetes</taxon>
        <taxon>Agaricomycetidae</taxon>
        <taxon>Agaricales</taxon>
        <taxon>Agaricineae</taxon>
        <taxon>Psathyrellaceae</taxon>
        <taxon>Ephemerocybe</taxon>
    </lineage>
</organism>
<dbReference type="InterPro" id="IPR006094">
    <property type="entry name" value="Oxid_FAD_bind_N"/>
</dbReference>
<dbReference type="InterPro" id="IPR036318">
    <property type="entry name" value="FAD-bd_PCMH-like_sf"/>
</dbReference>
<dbReference type="AlphaFoldDB" id="A0A8H5C3C6"/>
<dbReference type="GO" id="GO:0016491">
    <property type="term" value="F:oxidoreductase activity"/>
    <property type="evidence" value="ECO:0007669"/>
    <property type="project" value="UniProtKB-KW"/>
</dbReference>
<keyword evidence="4" id="KW-0274">FAD</keyword>
<comment type="similarity">
    <text evidence="2">Belongs to the oxygen-dependent FAD-linked oxidoreductase family.</text>
</comment>
<dbReference type="PANTHER" id="PTHR42973:SF39">
    <property type="entry name" value="FAD-BINDING PCMH-TYPE DOMAIN-CONTAINING PROTEIN"/>
    <property type="match status" value="1"/>
</dbReference>
<dbReference type="InterPro" id="IPR050416">
    <property type="entry name" value="FAD-linked_Oxidoreductase"/>
</dbReference>
<keyword evidence="5" id="KW-0560">Oxidoreductase</keyword>
<dbReference type="SUPFAM" id="SSF56176">
    <property type="entry name" value="FAD-binding/transporter-associated domain-like"/>
    <property type="match status" value="1"/>
</dbReference>
<evidence type="ECO:0000313" key="8">
    <source>
        <dbReference type="Proteomes" id="UP000541558"/>
    </source>
</evidence>
<comment type="cofactor">
    <cofactor evidence="1">
        <name>FAD</name>
        <dbReference type="ChEBI" id="CHEBI:57692"/>
    </cofactor>
</comment>
<name>A0A8H5C3C6_9AGAR</name>
<evidence type="ECO:0000313" key="7">
    <source>
        <dbReference type="EMBL" id="KAF5334264.1"/>
    </source>
</evidence>
<feature type="domain" description="FAD-binding PCMH-type" evidence="6">
    <location>
        <begin position="128"/>
        <end position="290"/>
    </location>
</feature>
<dbReference type="Pfam" id="PF01565">
    <property type="entry name" value="FAD_binding_4"/>
    <property type="match status" value="1"/>
</dbReference>
<evidence type="ECO:0000256" key="2">
    <source>
        <dbReference type="ARBA" id="ARBA00005466"/>
    </source>
</evidence>